<feature type="transmembrane region" description="Helical" evidence="8">
    <location>
        <begin position="260"/>
        <end position="278"/>
    </location>
</feature>
<feature type="transmembrane region" description="Helical" evidence="8">
    <location>
        <begin position="12"/>
        <end position="32"/>
    </location>
</feature>
<keyword evidence="3" id="KW-0474">Menaquinone biosynthesis</keyword>
<evidence type="ECO:0000256" key="7">
    <source>
        <dbReference type="ARBA" id="ARBA00023136"/>
    </source>
</evidence>
<dbReference type="Pfam" id="PF01040">
    <property type="entry name" value="UbiA"/>
    <property type="match status" value="1"/>
</dbReference>
<evidence type="ECO:0000256" key="3">
    <source>
        <dbReference type="ARBA" id="ARBA00022428"/>
    </source>
</evidence>
<evidence type="ECO:0000256" key="4">
    <source>
        <dbReference type="ARBA" id="ARBA00022679"/>
    </source>
</evidence>
<comment type="subcellular location">
    <subcellularLocation>
        <location evidence="1">Membrane</location>
        <topology evidence="1">Multi-pass membrane protein</topology>
    </subcellularLocation>
</comment>
<dbReference type="UniPathway" id="UPA00079"/>
<proteinExistence type="predicted"/>
<dbReference type="AlphaFoldDB" id="A0A3B1AYG0"/>
<dbReference type="CDD" id="cd13962">
    <property type="entry name" value="PT_UbiA_UBIAD1"/>
    <property type="match status" value="1"/>
</dbReference>
<dbReference type="PANTHER" id="PTHR13929:SF0">
    <property type="entry name" value="UBIA PRENYLTRANSFERASE DOMAIN-CONTAINING PROTEIN 1"/>
    <property type="match status" value="1"/>
</dbReference>
<feature type="transmembrane region" description="Helical" evidence="8">
    <location>
        <begin position="87"/>
        <end position="104"/>
    </location>
</feature>
<evidence type="ECO:0000313" key="9">
    <source>
        <dbReference type="EMBL" id="VAX11116.1"/>
    </source>
</evidence>
<evidence type="ECO:0000256" key="1">
    <source>
        <dbReference type="ARBA" id="ARBA00004141"/>
    </source>
</evidence>
<dbReference type="InterPro" id="IPR026046">
    <property type="entry name" value="UBIAD1"/>
</dbReference>
<feature type="transmembrane region" description="Helical" evidence="8">
    <location>
        <begin position="209"/>
        <end position="226"/>
    </location>
</feature>
<feature type="transmembrane region" description="Helical" evidence="8">
    <location>
        <begin position="110"/>
        <end position="126"/>
    </location>
</feature>
<dbReference type="GO" id="GO:0004659">
    <property type="term" value="F:prenyltransferase activity"/>
    <property type="evidence" value="ECO:0007669"/>
    <property type="project" value="InterPro"/>
</dbReference>
<protein>
    <recommendedName>
        <fullName evidence="10">1,4-dihydroxy-2-naphthoate polyprenyltransferase</fullName>
    </recommendedName>
</protein>
<dbReference type="InterPro" id="IPR000537">
    <property type="entry name" value="UbiA_prenyltransferase"/>
</dbReference>
<evidence type="ECO:0008006" key="10">
    <source>
        <dbReference type="Google" id="ProtNLM"/>
    </source>
</evidence>
<dbReference type="GO" id="GO:0016020">
    <property type="term" value="C:membrane"/>
    <property type="evidence" value="ECO:0007669"/>
    <property type="project" value="UniProtKB-SubCell"/>
</dbReference>
<gene>
    <name evidence="9" type="ORF">MNBD_GAMMA26-1323</name>
</gene>
<feature type="transmembrane region" description="Helical" evidence="8">
    <location>
        <begin position="138"/>
        <end position="157"/>
    </location>
</feature>
<accession>A0A3B1AYG0</accession>
<dbReference type="GO" id="GO:0009234">
    <property type="term" value="P:menaquinone biosynthetic process"/>
    <property type="evidence" value="ECO:0007669"/>
    <property type="project" value="UniProtKB-UniPathway"/>
</dbReference>
<organism evidence="9">
    <name type="scientific">hydrothermal vent metagenome</name>
    <dbReference type="NCBI Taxonomy" id="652676"/>
    <lineage>
        <taxon>unclassified sequences</taxon>
        <taxon>metagenomes</taxon>
        <taxon>ecological metagenomes</taxon>
    </lineage>
</organism>
<feature type="transmembrane region" description="Helical" evidence="8">
    <location>
        <begin position="38"/>
        <end position="59"/>
    </location>
</feature>
<keyword evidence="5 8" id="KW-0812">Transmembrane</keyword>
<evidence type="ECO:0000256" key="8">
    <source>
        <dbReference type="SAM" id="Phobius"/>
    </source>
</evidence>
<evidence type="ECO:0000256" key="6">
    <source>
        <dbReference type="ARBA" id="ARBA00022989"/>
    </source>
</evidence>
<keyword evidence="7 8" id="KW-0472">Membrane</keyword>
<keyword evidence="4" id="KW-0808">Transferase</keyword>
<dbReference type="InterPro" id="IPR044878">
    <property type="entry name" value="UbiA_sf"/>
</dbReference>
<name>A0A3B1AYG0_9ZZZZ</name>
<keyword evidence="6 8" id="KW-1133">Transmembrane helix</keyword>
<dbReference type="GO" id="GO:0042371">
    <property type="term" value="P:vitamin K biosynthetic process"/>
    <property type="evidence" value="ECO:0007669"/>
    <property type="project" value="TreeGrafter"/>
</dbReference>
<reference evidence="9" key="1">
    <citation type="submission" date="2018-06" db="EMBL/GenBank/DDBJ databases">
        <authorList>
            <person name="Zhirakovskaya E."/>
        </authorList>
    </citation>
    <scope>NUCLEOTIDE SEQUENCE</scope>
</reference>
<evidence type="ECO:0000256" key="5">
    <source>
        <dbReference type="ARBA" id="ARBA00022692"/>
    </source>
</evidence>
<sequence length="281" mass="30891">MRTQYDLTRALRPFSLVVALISCGLGILLAWHDGFTDALIALWVMLGGILAQAGINLINDVEDLPVLAKDAPESATAMAMIRRNRNIGILCLVLAALIALYLVSLRGWPLFVIVFFSTLAALSYNMGPLNFKHRGLGVVQVFLVMGVVMVQGAYLAMSGHFSGHALLLSLPVSLLISLLLLSNELRDLDEDTLLGARTLTVRIGYRNSVRLYWLLIATAYLLAVLLADPGQVTQLLWLLLPLPLLVPIKRLLQASERDRLTPLTGRFFLLFGAAYLMVLSR</sequence>
<dbReference type="PROSITE" id="PS51257">
    <property type="entry name" value="PROKAR_LIPOPROTEIN"/>
    <property type="match status" value="1"/>
</dbReference>
<dbReference type="PIRSF" id="PIRSF005355">
    <property type="entry name" value="UBIAD1"/>
    <property type="match status" value="1"/>
</dbReference>
<dbReference type="PANTHER" id="PTHR13929">
    <property type="entry name" value="1,4-DIHYDROXY-2-NAPHTHOATE OCTAPRENYLTRANSFERASE"/>
    <property type="match status" value="1"/>
</dbReference>
<dbReference type="EMBL" id="UOFX01000081">
    <property type="protein sequence ID" value="VAX11116.1"/>
    <property type="molecule type" value="Genomic_DNA"/>
</dbReference>
<dbReference type="Gene3D" id="1.10.357.140">
    <property type="entry name" value="UbiA prenyltransferase"/>
    <property type="match status" value="1"/>
</dbReference>
<evidence type="ECO:0000256" key="2">
    <source>
        <dbReference type="ARBA" id="ARBA00004863"/>
    </source>
</evidence>
<feature type="transmembrane region" description="Helical" evidence="8">
    <location>
        <begin position="163"/>
        <end position="181"/>
    </location>
</feature>
<comment type="pathway">
    <text evidence="2">Quinol/quinone metabolism; menaquinone biosynthesis.</text>
</comment>